<dbReference type="SUPFAM" id="SSF55174">
    <property type="entry name" value="Alpha-L RNA-binding motif"/>
    <property type="match status" value="1"/>
</dbReference>
<feature type="domain" description="RNA-binding S4" evidence="6">
    <location>
        <begin position="1"/>
        <end position="59"/>
    </location>
</feature>
<dbReference type="Proteomes" id="UP000239800">
    <property type="component" value="Unassembled WGS sequence"/>
</dbReference>
<evidence type="ECO:0000256" key="5">
    <source>
        <dbReference type="SAM" id="MobiDB-lite"/>
    </source>
</evidence>
<dbReference type="Gene3D" id="3.10.290.10">
    <property type="entry name" value="RNA-binding S4 domain"/>
    <property type="match status" value="1"/>
</dbReference>
<dbReference type="RefSeq" id="WP_104811902.1">
    <property type="nucleotide sequence ID" value="NZ_MQUB01000001.1"/>
</dbReference>
<reference evidence="7 8" key="1">
    <citation type="submission" date="2016-11" db="EMBL/GenBank/DDBJ databases">
        <title>Trade-off between light-utilization and light-protection in marine flavobacteria.</title>
        <authorList>
            <person name="Kumagai Y."/>
        </authorList>
    </citation>
    <scope>NUCLEOTIDE SEQUENCE [LARGE SCALE GENOMIC DNA]</scope>
    <source>
        <strain evidence="7 8">NBRC 107741</strain>
    </source>
</reference>
<evidence type="ECO:0000256" key="4">
    <source>
        <dbReference type="PROSITE-ProRule" id="PRU00182"/>
    </source>
</evidence>
<dbReference type="InterPro" id="IPR036986">
    <property type="entry name" value="S4_RNA-bd_sf"/>
</dbReference>
<keyword evidence="2 4" id="KW-0694">RNA-binding</keyword>
<evidence type="ECO:0000256" key="1">
    <source>
        <dbReference type="ARBA" id="ARBA00008396"/>
    </source>
</evidence>
<dbReference type="InterPro" id="IPR025708">
    <property type="entry name" value="HSP15"/>
</dbReference>
<comment type="similarity">
    <text evidence="1">Belongs to the HSP15 family.</text>
</comment>
<proteinExistence type="inferred from homology"/>
<evidence type="ECO:0000259" key="6">
    <source>
        <dbReference type="SMART" id="SM00363"/>
    </source>
</evidence>
<protein>
    <submittedName>
        <fullName evidence="7">RNA-binding protein</fullName>
    </submittedName>
</protein>
<name>A0A2S7KMW9_9FLAO</name>
<dbReference type="GO" id="GO:0034605">
    <property type="term" value="P:cellular response to heat"/>
    <property type="evidence" value="ECO:0007669"/>
    <property type="project" value="InterPro"/>
</dbReference>
<evidence type="ECO:0000313" key="7">
    <source>
        <dbReference type="EMBL" id="PQB03977.1"/>
    </source>
</evidence>
<dbReference type="GO" id="GO:0043023">
    <property type="term" value="F:ribosomal large subunit binding"/>
    <property type="evidence" value="ECO:0007669"/>
    <property type="project" value="InterPro"/>
</dbReference>
<dbReference type="GO" id="GO:0003727">
    <property type="term" value="F:single-stranded RNA binding"/>
    <property type="evidence" value="ECO:0007669"/>
    <property type="project" value="InterPro"/>
</dbReference>
<sequence length="124" mass="14448">MRVDKLLWCLRYYKTRNMATQACRKGAIKINDEVAKPSREVFAGDNLTVRKDQIDLQLEVLDIPPSRVGAKLLLQYRKDTTSEEAYANKEFASLAQKYYRQKGSGRPTKKDRRDLDEFTDLDEE</sequence>
<feature type="region of interest" description="Disordered" evidence="5">
    <location>
        <begin position="101"/>
        <end position="124"/>
    </location>
</feature>
<comment type="caution">
    <text evidence="7">The sequence shown here is derived from an EMBL/GenBank/DDBJ whole genome shotgun (WGS) entry which is preliminary data.</text>
</comment>
<keyword evidence="8" id="KW-1185">Reference proteome</keyword>
<dbReference type="CDD" id="cd00165">
    <property type="entry name" value="S4"/>
    <property type="match status" value="1"/>
</dbReference>
<evidence type="ECO:0000256" key="3">
    <source>
        <dbReference type="ARBA" id="ARBA00023125"/>
    </source>
</evidence>
<dbReference type="Pfam" id="PF01479">
    <property type="entry name" value="S4"/>
    <property type="match status" value="1"/>
</dbReference>
<dbReference type="AlphaFoldDB" id="A0A2S7KMW9"/>
<gene>
    <name evidence="7" type="ORF">BST85_02950</name>
</gene>
<evidence type="ECO:0000256" key="2">
    <source>
        <dbReference type="ARBA" id="ARBA00022884"/>
    </source>
</evidence>
<dbReference type="GO" id="GO:0003677">
    <property type="term" value="F:DNA binding"/>
    <property type="evidence" value="ECO:0007669"/>
    <property type="project" value="UniProtKB-KW"/>
</dbReference>
<accession>A0A2S7KMW9</accession>
<dbReference type="InterPro" id="IPR002942">
    <property type="entry name" value="S4_RNA-bd"/>
</dbReference>
<dbReference type="EMBL" id="MQUB01000001">
    <property type="protein sequence ID" value="PQB03977.1"/>
    <property type="molecule type" value="Genomic_DNA"/>
</dbReference>
<dbReference type="SMART" id="SM00363">
    <property type="entry name" value="S4"/>
    <property type="match status" value="1"/>
</dbReference>
<dbReference type="PIRSF" id="PIRSF016821">
    <property type="entry name" value="HSP15"/>
    <property type="match status" value="1"/>
</dbReference>
<dbReference type="OrthoDB" id="9797176at2"/>
<dbReference type="PROSITE" id="PS50889">
    <property type="entry name" value="S4"/>
    <property type="match status" value="1"/>
</dbReference>
<keyword evidence="3" id="KW-0238">DNA-binding</keyword>
<evidence type="ECO:0000313" key="8">
    <source>
        <dbReference type="Proteomes" id="UP000239800"/>
    </source>
</evidence>
<organism evidence="7 8">
    <name type="scientific">Aureitalea marina</name>
    <dbReference type="NCBI Taxonomy" id="930804"/>
    <lineage>
        <taxon>Bacteria</taxon>
        <taxon>Pseudomonadati</taxon>
        <taxon>Bacteroidota</taxon>
        <taxon>Flavobacteriia</taxon>
        <taxon>Flavobacteriales</taxon>
        <taxon>Flavobacteriaceae</taxon>
        <taxon>Aureitalea</taxon>
    </lineage>
</organism>